<sequence>MKLDTVEAARVVRDASIEAMDALNSVVVEVAPLLSEASSKALRLAVARSMTAILDNLVNPVLEEYPGLEADEDTWGDIAANRARERLAAVTNSSNE</sequence>
<keyword evidence="2" id="KW-1185">Reference proteome</keyword>
<dbReference type="RefSeq" id="WP_136965338.1">
    <property type="nucleotide sequence ID" value="NZ_JARZHI010000001.1"/>
</dbReference>
<dbReference type="Proteomes" id="UP001160301">
    <property type="component" value="Unassembled WGS sequence"/>
</dbReference>
<accession>A0ABT6NIQ2</accession>
<dbReference type="EMBL" id="JARZHI010000001">
    <property type="protein sequence ID" value="MDI1428200.1"/>
    <property type="molecule type" value="Genomic_DNA"/>
</dbReference>
<gene>
    <name evidence="1" type="ORF">QHF89_01810</name>
</gene>
<evidence type="ECO:0000313" key="1">
    <source>
        <dbReference type="EMBL" id="MDI1428200.1"/>
    </source>
</evidence>
<reference evidence="1 2" key="1">
    <citation type="submission" date="2023-04" db="EMBL/GenBank/DDBJ databases">
        <title>The genome sequence of Polyangium sorediatum DSM14670.</title>
        <authorList>
            <person name="Zhang X."/>
        </authorList>
    </citation>
    <scope>NUCLEOTIDE SEQUENCE [LARGE SCALE GENOMIC DNA]</scope>
    <source>
        <strain evidence="1 2">DSM 14670</strain>
    </source>
</reference>
<comment type="caution">
    <text evidence="1">The sequence shown here is derived from an EMBL/GenBank/DDBJ whole genome shotgun (WGS) entry which is preliminary data.</text>
</comment>
<organism evidence="1 2">
    <name type="scientific">Polyangium sorediatum</name>
    <dbReference type="NCBI Taxonomy" id="889274"/>
    <lineage>
        <taxon>Bacteria</taxon>
        <taxon>Pseudomonadati</taxon>
        <taxon>Myxococcota</taxon>
        <taxon>Polyangia</taxon>
        <taxon>Polyangiales</taxon>
        <taxon>Polyangiaceae</taxon>
        <taxon>Polyangium</taxon>
    </lineage>
</organism>
<protein>
    <submittedName>
        <fullName evidence="1">Uncharacterized protein</fullName>
    </submittedName>
</protein>
<name>A0ABT6NIQ2_9BACT</name>
<evidence type="ECO:0000313" key="2">
    <source>
        <dbReference type="Proteomes" id="UP001160301"/>
    </source>
</evidence>
<proteinExistence type="predicted"/>